<organism evidence="1 2">
    <name type="scientific">Corynebacterium minutissimum</name>
    <dbReference type="NCBI Taxonomy" id="38301"/>
    <lineage>
        <taxon>Bacteria</taxon>
        <taxon>Bacillati</taxon>
        <taxon>Actinomycetota</taxon>
        <taxon>Actinomycetes</taxon>
        <taxon>Mycobacteriales</taxon>
        <taxon>Corynebacteriaceae</taxon>
        <taxon>Corynebacterium</taxon>
    </lineage>
</organism>
<dbReference type="Proteomes" id="UP000254287">
    <property type="component" value="Unassembled WGS sequence"/>
</dbReference>
<evidence type="ECO:0000313" key="1">
    <source>
        <dbReference type="EMBL" id="STC75855.1"/>
    </source>
</evidence>
<proteinExistence type="predicted"/>
<dbReference type="EMBL" id="UFXP01000001">
    <property type="protein sequence ID" value="STC75855.1"/>
    <property type="molecule type" value="Genomic_DNA"/>
</dbReference>
<evidence type="ECO:0000313" key="2">
    <source>
        <dbReference type="Proteomes" id="UP000254287"/>
    </source>
</evidence>
<protein>
    <submittedName>
        <fullName evidence="1">Uncharacterized protein</fullName>
    </submittedName>
</protein>
<sequence length="85" mass="9335">MGEGWGTRCPVELHFAAGFGIMRGMSNENKGHISPAWPKNSPREHAITEISAPFAGASSPFGDDLILPMPAEKLNYVHPYTRINR</sequence>
<accession>A0A376CW27</accession>
<gene>
    <name evidence="1" type="ORF">NCTC10289_00800</name>
</gene>
<reference evidence="1 2" key="1">
    <citation type="submission" date="2018-06" db="EMBL/GenBank/DDBJ databases">
        <authorList>
            <consortium name="Pathogen Informatics"/>
            <person name="Doyle S."/>
        </authorList>
    </citation>
    <scope>NUCLEOTIDE SEQUENCE [LARGE SCALE GENOMIC DNA]</scope>
    <source>
        <strain evidence="1 2">NCTC10289</strain>
    </source>
</reference>
<dbReference type="AlphaFoldDB" id="A0A376CW27"/>
<name>A0A376CW27_9CORY</name>